<protein>
    <recommendedName>
        <fullName evidence="1">Ribbon-helix-helix protein CopG domain-containing protein</fullName>
    </recommendedName>
</protein>
<evidence type="ECO:0000313" key="2">
    <source>
        <dbReference type="EMBL" id="GAG36247.1"/>
    </source>
</evidence>
<dbReference type="InterPro" id="IPR002145">
    <property type="entry name" value="CopG"/>
</dbReference>
<gene>
    <name evidence="2" type="ORF">S01H1_72571</name>
</gene>
<comment type="caution">
    <text evidence="2">The sequence shown here is derived from an EMBL/GenBank/DDBJ whole genome shotgun (WGS) entry which is preliminary data.</text>
</comment>
<dbReference type="InterPro" id="IPR013321">
    <property type="entry name" value="Arc_rbn_hlx_hlx"/>
</dbReference>
<organism evidence="2">
    <name type="scientific">marine sediment metagenome</name>
    <dbReference type="NCBI Taxonomy" id="412755"/>
    <lineage>
        <taxon>unclassified sequences</taxon>
        <taxon>metagenomes</taxon>
        <taxon>ecological metagenomes</taxon>
    </lineage>
</organism>
<dbReference type="GO" id="GO:0006355">
    <property type="term" value="P:regulation of DNA-templated transcription"/>
    <property type="evidence" value="ECO:0007669"/>
    <property type="project" value="InterPro"/>
</dbReference>
<proteinExistence type="predicted"/>
<accession>X0XLN9</accession>
<dbReference type="AlphaFoldDB" id="X0XLN9"/>
<dbReference type="Pfam" id="PF01402">
    <property type="entry name" value="RHH_1"/>
    <property type="match status" value="1"/>
</dbReference>
<sequence>MKTNTKRTTIYLDPELHHALRIKAAETEHSMSELVEEALKLSLAEDSVDLAAFDERKGEASLAFKDVLKKLRKNGKI</sequence>
<dbReference type="Gene3D" id="1.10.1220.10">
    <property type="entry name" value="Met repressor-like"/>
    <property type="match status" value="1"/>
</dbReference>
<dbReference type="InterPro" id="IPR010985">
    <property type="entry name" value="Ribbon_hlx_hlx"/>
</dbReference>
<name>X0XLN9_9ZZZZ</name>
<evidence type="ECO:0000259" key="1">
    <source>
        <dbReference type="Pfam" id="PF01402"/>
    </source>
</evidence>
<reference evidence="2" key="1">
    <citation type="journal article" date="2014" name="Front. Microbiol.">
        <title>High frequency of phylogenetically diverse reductive dehalogenase-homologous genes in deep subseafloor sedimentary metagenomes.</title>
        <authorList>
            <person name="Kawai M."/>
            <person name="Futagami T."/>
            <person name="Toyoda A."/>
            <person name="Takaki Y."/>
            <person name="Nishi S."/>
            <person name="Hori S."/>
            <person name="Arai W."/>
            <person name="Tsubouchi T."/>
            <person name="Morono Y."/>
            <person name="Uchiyama I."/>
            <person name="Ito T."/>
            <person name="Fujiyama A."/>
            <person name="Inagaki F."/>
            <person name="Takami H."/>
        </authorList>
    </citation>
    <scope>NUCLEOTIDE SEQUENCE</scope>
    <source>
        <strain evidence="2">Expedition CK06-06</strain>
    </source>
</reference>
<dbReference type="SUPFAM" id="SSF47598">
    <property type="entry name" value="Ribbon-helix-helix"/>
    <property type="match status" value="1"/>
</dbReference>
<feature type="domain" description="Ribbon-helix-helix protein CopG" evidence="1">
    <location>
        <begin position="6"/>
        <end position="44"/>
    </location>
</feature>
<dbReference type="EMBL" id="BARS01048416">
    <property type="protein sequence ID" value="GAG36247.1"/>
    <property type="molecule type" value="Genomic_DNA"/>
</dbReference>